<name>A0ABS1URX0_9ACTN</name>
<evidence type="ECO:0000313" key="2">
    <source>
        <dbReference type="Proteomes" id="UP000661193"/>
    </source>
</evidence>
<proteinExistence type="predicted"/>
<reference evidence="1 2" key="1">
    <citation type="submission" date="2021-01" db="EMBL/GenBank/DDBJ databases">
        <title>Genome sequencing of Micromonospora fiedleri MG-37.</title>
        <authorList>
            <person name="Moreland P.E.J."/>
            <person name="Stach J.E.M."/>
        </authorList>
    </citation>
    <scope>NUCLEOTIDE SEQUENCE [LARGE SCALE GENOMIC DNA]</scope>
    <source>
        <strain evidence="1 2">MG-37</strain>
    </source>
</reference>
<organism evidence="1 2">
    <name type="scientific">Micromonospora fiedleri</name>
    <dbReference type="NCBI Taxonomy" id="1157498"/>
    <lineage>
        <taxon>Bacteria</taxon>
        <taxon>Bacillati</taxon>
        <taxon>Actinomycetota</taxon>
        <taxon>Actinomycetes</taxon>
        <taxon>Micromonosporales</taxon>
        <taxon>Micromonosporaceae</taxon>
        <taxon>Micromonospora</taxon>
    </lineage>
</organism>
<dbReference type="Proteomes" id="UP000661193">
    <property type="component" value="Unassembled WGS sequence"/>
</dbReference>
<evidence type="ECO:0000313" key="1">
    <source>
        <dbReference type="EMBL" id="MBL6279106.1"/>
    </source>
</evidence>
<accession>A0ABS1URX0</accession>
<sequence>MSMSFVQIPVRRWLAGVLATAVVALGLIAVEPSPRAGQAAACTGTSGVTVVVDYGSLGGGVQVACALGDPATGLAALQGAGFTVTGTQRWGLGFVCRINGQPTAATEPCVNTPPASAYWSYWHASGSGAAWTYSTLGATSYNPAPGTVEGWSFGAGVAPSITAP</sequence>
<gene>
    <name evidence="1" type="ORF">JMF97_23380</name>
</gene>
<comment type="caution">
    <text evidence="1">The sequence shown here is derived from an EMBL/GenBank/DDBJ whole genome shotgun (WGS) entry which is preliminary data.</text>
</comment>
<dbReference type="RefSeq" id="WP_203223452.1">
    <property type="nucleotide sequence ID" value="NZ_JAETXL010000008.1"/>
</dbReference>
<keyword evidence="2" id="KW-1185">Reference proteome</keyword>
<protein>
    <recommendedName>
        <fullName evidence="3">Flagellar hook-length control protein FliK</fullName>
    </recommendedName>
</protein>
<dbReference type="EMBL" id="JAETXL010000008">
    <property type="protein sequence ID" value="MBL6279106.1"/>
    <property type="molecule type" value="Genomic_DNA"/>
</dbReference>
<evidence type="ECO:0008006" key="3">
    <source>
        <dbReference type="Google" id="ProtNLM"/>
    </source>
</evidence>